<dbReference type="SUPFAM" id="SSF50447">
    <property type="entry name" value="Translation proteins"/>
    <property type="match status" value="1"/>
</dbReference>
<dbReference type="PANTHER" id="PTHR11229">
    <property type="entry name" value="50S RIBOSOMAL PROTEIN L3"/>
    <property type="match status" value="1"/>
</dbReference>
<evidence type="ECO:0000256" key="4">
    <source>
        <dbReference type="ARBA" id="ARBA00022980"/>
    </source>
</evidence>
<dbReference type="InterPro" id="IPR009000">
    <property type="entry name" value="Transl_B-barrel_sf"/>
</dbReference>
<dbReference type="PROSITE" id="PS00474">
    <property type="entry name" value="RIBOSOMAL_L3"/>
    <property type="match status" value="1"/>
</dbReference>
<evidence type="ECO:0000256" key="2">
    <source>
        <dbReference type="ARBA" id="ARBA00022730"/>
    </source>
</evidence>
<keyword evidence="2 7" id="KW-0699">rRNA-binding</keyword>
<dbReference type="GO" id="GO:0003735">
    <property type="term" value="F:structural constituent of ribosome"/>
    <property type="evidence" value="ECO:0007669"/>
    <property type="project" value="UniProtKB-UniRule"/>
</dbReference>
<dbReference type="Proteomes" id="UP000220102">
    <property type="component" value="Unassembled WGS sequence"/>
</dbReference>
<evidence type="ECO:0000313" key="12">
    <source>
        <dbReference type="Proteomes" id="UP000220102"/>
    </source>
</evidence>
<comment type="subunit">
    <text evidence="7 9">Part of the 50S ribosomal subunit. Forms a cluster with proteins L14 and L19.</text>
</comment>
<dbReference type="Pfam" id="PF00297">
    <property type="entry name" value="Ribosomal_L3"/>
    <property type="match status" value="1"/>
</dbReference>
<dbReference type="GO" id="GO:0019843">
    <property type="term" value="F:rRNA binding"/>
    <property type="evidence" value="ECO:0007669"/>
    <property type="project" value="UniProtKB-UniRule"/>
</dbReference>
<accession>A0A2A8D3A6</accession>
<evidence type="ECO:0000313" key="11">
    <source>
        <dbReference type="EMBL" id="PEN15370.1"/>
    </source>
</evidence>
<dbReference type="HAMAP" id="MF_01325_B">
    <property type="entry name" value="Ribosomal_uL3_B"/>
    <property type="match status" value="1"/>
</dbReference>
<dbReference type="Gene3D" id="2.40.30.10">
    <property type="entry name" value="Translation factors"/>
    <property type="match status" value="1"/>
</dbReference>
<dbReference type="InterPro" id="IPR019927">
    <property type="entry name" value="Ribosomal_uL3_bac/org-type"/>
</dbReference>
<evidence type="ECO:0000256" key="6">
    <source>
        <dbReference type="ARBA" id="ARBA00035243"/>
    </source>
</evidence>
<dbReference type="NCBIfam" id="TIGR03625">
    <property type="entry name" value="L3_bact"/>
    <property type="match status" value="1"/>
</dbReference>
<evidence type="ECO:0000256" key="7">
    <source>
        <dbReference type="HAMAP-Rule" id="MF_01325"/>
    </source>
</evidence>
<dbReference type="AlphaFoldDB" id="A0A2A8D3A6"/>
<comment type="caution">
    <text evidence="11">The sequence shown here is derived from an EMBL/GenBank/DDBJ whole genome shotgun (WGS) entry which is preliminary data.</text>
</comment>
<sequence>MSSGLIGKKVGMTSVFDDRGNNIACTVIEASPNVVTQVKTEDGPDGYDAVQLAFDTKKEKNTTKAMQGHFASAGTEPKRTLAEFRNFSHEVELGDEVRVEDLFEEGETVDVVGVSKGKGFQGVVKRHGFGGVGMRTHGQSDQQRHPGSIGASADPSRVFKGTRMGGRMGSDRTKVQNLQVVKVMPDHDAILIKGSVPGAKNSYVEIHKKKLHEK</sequence>
<protein>
    <recommendedName>
        <fullName evidence="6 7">Large ribosomal subunit protein uL3</fullName>
    </recommendedName>
</protein>
<dbReference type="RefSeq" id="WP_098074269.1">
    <property type="nucleotide sequence ID" value="NZ_PDEQ01000001.1"/>
</dbReference>
<reference evidence="11 12" key="1">
    <citation type="submission" date="2017-10" db="EMBL/GenBank/DDBJ databases">
        <title>Draft genome of Longibacter Salinarum.</title>
        <authorList>
            <person name="Goh K.M."/>
            <person name="Shamsir M.S."/>
            <person name="Lim S.W."/>
        </authorList>
    </citation>
    <scope>NUCLEOTIDE SEQUENCE [LARGE SCALE GENOMIC DNA]</scope>
    <source>
        <strain evidence="11 12">KCTC 52045</strain>
    </source>
</reference>
<evidence type="ECO:0000256" key="3">
    <source>
        <dbReference type="ARBA" id="ARBA00022884"/>
    </source>
</evidence>
<keyword evidence="4 7" id="KW-0689">Ribosomal protein</keyword>
<organism evidence="11 12">
    <name type="scientific">Longibacter salinarum</name>
    <dbReference type="NCBI Taxonomy" id="1850348"/>
    <lineage>
        <taxon>Bacteria</taxon>
        <taxon>Pseudomonadati</taxon>
        <taxon>Rhodothermota</taxon>
        <taxon>Rhodothermia</taxon>
        <taxon>Rhodothermales</taxon>
        <taxon>Salisaetaceae</taxon>
        <taxon>Longibacter</taxon>
    </lineage>
</organism>
<dbReference type="FunFam" id="2.40.30.10:FF:000047">
    <property type="entry name" value="50S ribosomal protein L3"/>
    <property type="match status" value="1"/>
</dbReference>
<evidence type="ECO:0000256" key="9">
    <source>
        <dbReference type="RuleBase" id="RU003906"/>
    </source>
</evidence>
<comment type="function">
    <text evidence="7 9">One of the primary rRNA binding proteins, it binds directly near the 3'-end of the 23S rRNA, where it nucleates assembly of the 50S subunit.</text>
</comment>
<dbReference type="GO" id="GO:0006412">
    <property type="term" value="P:translation"/>
    <property type="evidence" value="ECO:0007669"/>
    <property type="project" value="UniProtKB-UniRule"/>
</dbReference>
<evidence type="ECO:0000256" key="10">
    <source>
        <dbReference type="SAM" id="MobiDB-lite"/>
    </source>
</evidence>
<gene>
    <name evidence="7" type="primary">rplC</name>
    <name evidence="11" type="ORF">CRI94_03590</name>
</gene>
<dbReference type="InterPro" id="IPR000597">
    <property type="entry name" value="Ribosomal_uL3"/>
</dbReference>
<dbReference type="OrthoDB" id="9806135at2"/>
<proteinExistence type="inferred from homology"/>
<keyword evidence="3 7" id="KW-0694">RNA-binding</keyword>
<dbReference type="EMBL" id="PDEQ01000001">
    <property type="protein sequence ID" value="PEN15370.1"/>
    <property type="molecule type" value="Genomic_DNA"/>
</dbReference>
<keyword evidence="5 7" id="KW-0687">Ribonucleoprotein</keyword>
<dbReference type="GO" id="GO:0022625">
    <property type="term" value="C:cytosolic large ribosomal subunit"/>
    <property type="evidence" value="ECO:0007669"/>
    <property type="project" value="TreeGrafter"/>
</dbReference>
<comment type="similarity">
    <text evidence="1 7 8">Belongs to the universal ribosomal protein uL3 family.</text>
</comment>
<dbReference type="InterPro" id="IPR019926">
    <property type="entry name" value="Ribosomal_uL3_CS"/>
</dbReference>
<name>A0A2A8D3A6_9BACT</name>
<dbReference type="FunFam" id="3.30.160.810:FF:000001">
    <property type="entry name" value="50S ribosomal protein L3"/>
    <property type="match status" value="1"/>
</dbReference>
<evidence type="ECO:0000256" key="1">
    <source>
        <dbReference type="ARBA" id="ARBA00006540"/>
    </source>
</evidence>
<evidence type="ECO:0000256" key="8">
    <source>
        <dbReference type="RuleBase" id="RU003905"/>
    </source>
</evidence>
<dbReference type="Gene3D" id="3.30.160.810">
    <property type="match status" value="1"/>
</dbReference>
<evidence type="ECO:0000256" key="5">
    <source>
        <dbReference type="ARBA" id="ARBA00023274"/>
    </source>
</evidence>
<feature type="region of interest" description="Disordered" evidence="10">
    <location>
        <begin position="137"/>
        <end position="157"/>
    </location>
</feature>
<dbReference type="PANTHER" id="PTHR11229:SF16">
    <property type="entry name" value="LARGE RIBOSOMAL SUBUNIT PROTEIN UL3C"/>
    <property type="match status" value="1"/>
</dbReference>
<keyword evidence="12" id="KW-1185">Reference proteome</keyword>